<reference evidence="2 3" key="1">
    <citation type="submission" date="2020-05" db="EMBL/GenBank/DDBJ databases">
        <title>Complete genome sequence of of a novel Thermoleptolyngbya strain isolated from hot springs of Ganzi, Sichuan China.</title>
        <authorList>
            <person name="Tang J."/>
            <person name="Daroch M."/>
            <person name="Li L."/>
            <person name="Waleron K."/>
            <person name="Waleron M."/>
            <person name="Waleron M."/>
        </authorList>
    </citation>
    <scope>NUCLEOTIDE SEQUENCE [LARGE SCALE GENOMIC DNA]</scope>
    <source>
        <strain evidence="2 3">PKUAC-SCTA183</strain>
    </source>
</reference>
<dbReference type="KEGG" id="theu:HPC62_16030"/>
<evidence type="ECO:0000259" key="1">
    <source>
        <dbReference type="Pfam" id="PF14238"/>
    </source>
</evidence>
<organism evidence="2 3">
    <name type="scientific">Thermoleptolyngbya sichuanensis A183</name>
    <dbReference type="NCBI Taxonomy" id="2737172"/>
    <lineage>
        <taxon>Bacteria</taxon>
        <taxon>Bacillati</taxon>
        <taxon>Cyanobacteriota</taxon>
        <taxon>Cyanophyceae</taxon>
        <taxon>Oculatellales</taxon>
        <taxon>Oculatellaceae</taxon>
        <taxon>Thermoleptolyngbya</taxon>
        <taxon>Thermoleptolyngbya sichuanensis</taxon>
    </lineage>
</organism>
<dbReference type="Proteomes" id="UP000505210">
    <property type="component" value="Chromosome"/>
</dbReference>
<dbReference type="RefSeq" id="WP_172357283.1">
    <property type="nucleotide sequence ID" value="NZ_CP053661.1"/>
</dbReference>
<gene>
    <name evidence="2" type="ORF">HPC62_16030</name>
</gene>
<evidence type="ECO:0000313" key="2">
    <source>
        <dbReference type="EMBL" id="QKD83506.1"/>
    </source>
</evidence>
<evidence type="ECO:0000313" key="3">
    <source>
        <dbReference type="Proteomes" id="UP000505210"/>
    </source>
</evidence>
<name>A0A6M8BGR1_9CYAN</name>
<dbReference type="Pfam" id="PF14238">
    <property type="entry name" value="DUF4340"/>
    <property type="match status" value="1"/>
</dbReference>
<protein>
    <submittedName>
        <fullName evidence="2">DUF4340 domain-containing protein</fullName>
    </submittedName>
</protein>
<proteinExistence type="predicted"/>
<dbReference type="EMBL" id="CP053661">
    <property type="protein sequence ID" value="QKD83506.1"/>
    <property type="molecule type" value="Genomic_DNA"/>
</dbReference>
<feature type="domain" description="DUF4340" evidence="1">
    <location>
        <begin position="72"/>
        <end position="180"/>
    </location>
</feature>
<accession>A0A6M8BGR1</accession>
<sequence length="193" mass="20903">MKLKPATFWLLFAALILGSVSLWSLQQPPRTEEAGQTTPQKLFAIEESQIQSLTVKKPNETLLFEKDENGVWQMKQPQQGVANDAAVAFLANLLATGMSDRTFSIPPTDLATYGLDQPSTTIEFTANGKPHTLALGNKNFNQSAIYALIDAPENPQNLTVSLVSLDFETAVGRSPHAWLQPTPAASPSPSPAE</sequence>
<dbReference type="InterPro" id="IPR025641">
    <property type="entry name" value="DUF4340"/>
</dbReference>
<dbReference type="AlphaFoldDB" id="A0A6M8BGR1"/>
<keyword evidence="3" id="KW-1185">Reference proteome</keyword>